<dbReference type="RefSeq" id="WP_320384469.1">
    <property type="nucleotide sequence ID" value="NZ_JAROCA020000001.1"/>
</dbReference>
<protein>
    <submittedName>
        <fullName evidence="2">Uncharacterized protein</fullName>
    </submittedName>
</protein>
<accession>A0ABU5CG59</accession>
<name>A0ABU5CG59_9BACI</name>
<feature type="region of interest" description="Disordered" evidence="1">
    <location>
        <begin position="55"/>
        <end position="151"/>
    </location>
</feature>
<reference evidence="2 3" key="1">
    <citation type="submission" date="2023-10" db="EMBL/GenBank/DDBJ databases">
        <title>179-bfca-hs.</title>
        <authorList>
            <person name="Miliotis G."/>
            <person name="Sengupta P."/>
            <person name="Hameed A."/>
            <person name="Chuvochina M."/>
            <person name="Mcdonagh F."/>
            <person name="Simpson A.C."/>
            <person name="Singh N.K."/>
            <person name="Rekha P.D."/>
            <person name="Raman K."/>
            <person name="Hugenholtz P."/>
            <person name="Venkateswaran K."/>
        </authorList>
    </citation>
    <scope>NUCLEOTIDE SEQUENCE [LARGE SCALE GENOMIC DNA]</scope>
    <source>
        <strain evidence="2 3">179-BFC-A-HS</strain>
    </source>
</reference>
<gene>
    <name evidence="2" type="ORF">P5G51_007755</name>
</gene>
<comment type="caution">
    <text evidence="2">The sequence shown here is derived from an EMBL/GenBank/DDBJ whole genome shotgun (WGS) entry which is preliminary data.</text>
</comment>
<evidence type="ECO:0000256" key="1">
    <source>
        <dbReference type="SAM" id="MobiDB-lite"/>
    </source>
</evidence>
<dbReference type="Proteomes" id="UP001228376">
    <property type="component" value="Unassembled WGS sequence"/>
</dbReference>
<proteinExistence type="predicted"/>
<dbReference type="EMBL" id="JAROCA020000001">
    <property type="protein sequence ID" value="MDY0405306.1"/>
    <property type="molecule type" value="Genomic_DNA"/>
</dbReference>
<evidence type="ECO:0000313" key="2">
    <source>
        <dbReference type="EMBL" id="MDY0405306.1"/>
    </source>
</evidence>
<evidence type="ECO:0000313" key="3">
    <source>
        <dbReference type="Proteomes" id="UP001228376"/>
    </source>
</evidence>
<feature type="compositionally biased region" description="Basic and acidic residues" evidence="1">
    <location>
        <begin position="133"/>
        <end position="144"/>
    </location>
</feature>
<organism evidence="2 3">
    <name type="scientific">Tigheibacillus jepli</name>
    <dbReference type="NCBI Taxonomy" id="3035914"/>
    <lineage>
        <taxon>Bacteria</taxon>
        <taxon>Bacillati</taxon>
        <taxon>Bacillota</taxon>
        <taxon>Bacilli</taxon>
        <taxon>Bacillales</taxon>
        <taxon>Bacillaceae</taxon>
        <taxon>Tigheibacillus</taxon>
    </lineage>
</organism>
<feature type="compositionally biased region" description="Basic and acidic residues" evidence="1">
    <location>
        <begin position="97"/>
        <end position="119"/>
    </location>
</feature>
<sequence>MWDKWKKKIENFIWKEVEVDVEAGPEETKPTGKEDTYRLGNQHETLKAKIAYQYPKSHSHSLPPIQHKHGTMNAPKPTDKPAYQRRKEKASQQKSGLARDEFHGQPKESRKVYKKDPAKPFKPSSVPSPIYGYHERQHTNKIDKVPSFMRT</sequence>
<keyword evidence="3" id="KW-1185">Reference proteome</keyword>